<dbReference type="RefSeq" id="XP_040736388.1">
    <property type="nucleotide sequence ID" value="XM_040880629.1"/>
</dbReference>
<protein>
    <recommendedName>
        <fullName evidence="4">Ferritin-like domain-containing protein</fullName>
    </recommendedName>
</protein>
<organism evidence="2 3">
    <name type="scientific">Talaromyces amestolkiae</name>
    <dbReference type="NCBI Taxonomy" id="1196081"/>
    <lineage>
        <taxon>Eukaryota</taxon>
        <taxon>Fungi</taxon>
        <taxon>Dikarya</taxon>
        <taxon>Ascomycota</taxon>
        <taxon>Pezizomycotina</taxon>
        <taxon>Eurotiomycetes</taxon>
        <taxon>Eurotiomycetidae</taxon>
        <taxon>Eurotiales</taxon>
        <taxon>Trichocomaceae</taxon>
        <taxon>Talaromyces</taxon>
        <taxon>Talaromyces sect. Talaromyces</taxon>
    </lineage>
</organism>
<proteinExistence type="predicted"/>
<reference evidence="2 3" key="1">
    <citation type="journal article" date="2017" name="Biotechnol. Biofuels">
        <title>Differential beta-glucosidase expression as a function of carbon source availability in Talaromyces amestolkiae: a genomic and proteomic approach.</title>
        <authorList>
            <person name="de Eugenio L.I."/>
            <person name="Mendez-Liter J.A."/>
            <person name="Nieto-Dominguez M."/>
            <person name="Alonso L."/>
            <person name="Gil-Munoz J."/>
            <person name="Barriuso J."/>
            <person name="Prieto A."/>
            <person name="Martinez M.J."/>
        </authorList>
    </citation>
    <scope>NUCLEOTIDE SEQUENCE [LARGE SCALE GENOMIC DNA]</scope>
    <source>
        <strain evidence="2 3">CIB</strain>
    </source>
</reference>
<dbReference type="InterPro" id="IPR012347">
    <property type="entry name" value="Ferritin-like"/>
</dbReference>
<feature type="compositionally biased region" description="Low complexity" evidence="1">
    <location>
        <begin position="300"/>
        <end position="324"/>
    </location>
</feature>
<dbReference type="GeneID" id="63797100"/>
<dbReference type="EMBL" id="MIKG01000017">
    <property type="protein sequence ID" value="RAO71873.1"/>
    <property type="molecule type" value="Genomic_DNA"/>
</dbReference>
<dbReference type="InterPro" id="IPR009078">
    <property type="entry name" value="Ferritin-like_SF"/>
</dbReference>
<comment type="caution">
    <text evidence="2">The sequence shown here is derived from an EMBL/GenBank/DDBJ whole genome shotgun (WGS) entry which is preliminary data.</text>
</comment>
<dbReference type="CDD" id="cd00657">
    <property type="entry name" value="Ferritin_like"/>
    <property type="match status" value="1"/>
</dbReference>
<dbReference type="STRING" id="1196081.A0A364L7X1"/>
<evidence type="ECO:0000313" key="2">
    <source>
        <dbReference type="EMBL" id="RAO71873.1"/>
    </source>
</evidence>
<evidence type="ECO:0008006" key="4">
    <source>
        <dbReference type="Google" id="ProtNLM"/>
    </source>
</evidence>
<gene>
    <name evidence="2" type="ORF">BHQ10_007885</name>
</gene>
<dbReference type="OrthoDB" id="1001765at2759"/>
<feature type="region of interest" description="Disordered" evidence="1">
    <location>
        <begin position="300"/>
        <end position="333"/>
    </location>
</feature>
<dbReference type="Proteomes" id="UP000249363">
    <property type="component" value="Unassembled WGS sequence"/>
</dbReference>
<evidence type="ECO:0000313" key="3">
    <source>
        <dbReference type="Proteomes" id="UP000249363"/>
    </source>
</evidence>
<evidence type="ECO:0000256" key="1">
    <source>
        <dbReference type="SAM" id="MobiDB-lite"/>
    </source>
</evidence>
<dbReference type="PANTHER" id="PTHR38705:SF1">
    <property type="entry name" value="PROTEIN RDS1"/>
    <property type="match status" value="1"/>
</dbReference>
<dbReference type="Pfam" id="PF13668">
    <property type="entry name" value="Ferritin_2"/>
    <property type="match status" value="1"/>
</dbReference>
<dbReference type="PANTHER" id="PTHR38705">
    <property type="entry name" value="PROTEIN RDS1"/>
    <property type="match status" value="1"/>
</dbReference>
<sequence length="363" mass="36601">MKLSTYVVASAAAGATHASVVKRAIDDATILNYALTLEHLEATFYATGLKNFTQADFVNAGYADPFYANLQKVASDEAEHVTFLTTALQGAGAPATAACTYAFPVTDVNTFIATANILEGVGVSAYLGAAASIANKDYLTAAGSILTVEARHSSYLRAVAGEVPFAQPFDDPLDFNEVYTLASGFILSCPSSNPSLPVSAFPSLTVTSSGTISNGSTINLATSSTAKLPTTVYAAFVTVTGPVWATVTASSGGYTVTIPSGISGQSYLVLTSSNNTVSDDNIVAGPAIVEIGAKNGRLSTGCSGSSSSSSSSIPTPSSTPAGTGVMPSRTSSVSPQFTGGASFLQISVSLVGAAAAATVMLLA</sequence>
<accession>A0A364L7X1</accession>
<dbReference type="AlphaFoldDB" id="A0A364L7X1"/>
<dbReference type="SUPFAM" id="SSF47240">
    <property type="entry name" value="Ferritin-like"/>
    <property type="match status" value="1"/>
</dbReference>
<keyword evidence="3" id="KW-1185">Reference proteome</keyword>
<dbReference type="InterPro" id="IPR039254">
    <property type="entry name" value="Rds1"/>
</dbReference>
<dbReference type="Gene3D" id="1.20.1260.10">
    <property type="match status" value="1"/>
</dbReference>
<name>A0A364L7X1_TALAM</name>